<proteinExistence type="predicted"/>
<keyword evidence="2" id="KW-1185">Reference proteome</keyword>
<organism evidence="1 2">
    <name type="scientific">Peronosclerospora sorghi</name>
    <dbReference type="NCBI Taxonomy" id="230839"/>
    <lineage>
        <taxon>Eukaryota</taxon>
        <taxon>Sar</taxon>
        <taxon>Stramenopiles</taxon>
        <taxon>Oomycota</taxon>
        <taxon>Peronosporomycetes</taxon>
        <taxon>Peronosporales</taxon>
        <taxon>Peronosporaceae</taxon>
        <taxon>Peronosclerospora</taxon>
    </lineage>
</organism>
<name>A0ACC0WW92_9STRA</name>
<dbReference type="Proteomes" id="UP001163321">
    <property type="component" value="Chromosome 1"/>
</dbReference>
<sequence>MTNRCAVATVVVSPEPDKTYALQESKSTAFMVYRNDPRYSPTIASPQLQLAREKMAVGVANGFFRVKAAGNFLDITAISVEKENALVTAITQELTRQEHRVD</sequence>
<reference evidence="1 2" key="1">
    <citation type="journal article" date="2022" name="bioRxiv">
        <title>The genome of the oomycete Peronosclerospora sorghi, a cosmopolitan pathogen of maize and sorghum, is inflated with dispersed pseudogenes.</title>
        <authorList>
            <person name="Fletcher K."/>
            <person name="Martin F."/>
            <person name="Isakeit T."/>
            <person name="Cavanaugh K."/>
            <person name="Magill C."/>
            <person name="Michelmore R."/>
        </authorList>
    </citation>
    <scope>NUCLEOTIDE SEQUENCE [LARGE SCALE GENOMIC DNA]</scope>
    <source>
        <strain evidence="1">P6</strain>
    </source>
</reference>
<comment type="caution">
    <text evidence="1">The sequence shown here is derived from an EMBL/GenBank/DDBJ whole genome shotgun (WGS) entry which is preliminary data.</text>
</comment>
<protein>
    <submittedName>
        <fullName evidence="1">Uncharacterized protein</fullName>
    </submittedName>
</protein>
<gene>
    <name evidence="1" type="ORF">PsorP6_001210</name>
</gene>
<accession>A0ACC0WW92</accession>
<evidence type="ECO:0000313" key="2">
    <source>
        <dbReference type="Proteomes" id="UP001163321"/>
    </source>
</evidence>
<evidence type="ECO:0000313" key="1">
    <source>
        <dbReference type="EMBL" id="KAI9922295.1"/>
    </source>
</evidence>
<dbReference type="EMBL" id="CM047580">
    <property type="protein sequence ID" value="KAI9922295.1"/>
    <property type="molecule type" value="Genomic_DNA"/>
</dbReference>